<dbReference type="SFLD" id="SFLDS00014">
    <property type="entry name" value="RuBisCO"/>
    <property type="match status" value="1"/>
</dbReference>
<dbReference type="InterPro" id="IPR036376">
    <property type="entry name" value="RuBisCO_lsu_C_sf"/>
</dbReference>
<dbReference type="InterPro" id="IPR000685">
    <property type="entry name" value="RuBisCO_lsu_C"/>
</dbReference>
<dbReference type="AlphaFoldDB" id="A0A133U3B2"/>
<dbReference type="Gene3D" id="3.30.70.150">
    <property type="entry name" value="RuBisCO large subunit, N-terminal domain"/>
    <property type="match status" value="1"/>
</dbReference>
<dbReference type="PATRIC" id="fig|1698259.3.peg.340"/>
<organism evidence="3 4">
    <name type="scientific">candidate division MSBL1 archaeon SCGC-AAA259A05</name>
    <dbReference type="NCBI Taxonomy" id="1698259"/>
    <lineage>
        <taxon>Archaea</taxon>
        <taxon>Methanobacteriati</taxon>
        <taxon>Methanobacteriota</taxon>
        <taxon>candidate division MSBL1</taxon>
    </lineage>
</organism>
<dbReference type="InterPro" id="IPR033966">
    <property type="entry name" value="RuBisCO"/>
</dbReference>
<evidence type="ECO:0000259" key="1">
    <source>
        <dbReference type="Pfam" id="PF00016"/>
    </source>
</evidence>
<dbReference type="PANTHER" id="PTHR42704">
    <property type="entry name" value="RIBULOSE BISPHOSPHATE CARBOXYLASE"/>
    <property type="match status" value="1"/>
</dbReference>
<dbReference type="SUPFAM" id="SSF54966">
    <property type="entry name" value="RuBisCO, large subunit, small (N-terminal) domain"/>
    <property type="match status" value="1"/>
</dbReference>
<comment type="caution">
    <text evidence="3">The sequence shown here is derived from an EMBL/GenBank/DDBJ whole genome shotgun (WGS) entry which is preliminary data.</text>
</comment>
<dbReference type="EMBL" id="LHXJ01000134">
    <property type="protein sequence ID" value="KXA88671.1"/>
    <property type="molecule type" value="Genomic_DNA"/>
</dbReference>
<evidence type="ECO:0000259" key="2">
    <source>
        <dbReference type="Pfam" id="PF02788"/>
    </source>
</evidence>
<dbReference type="InterPro" id="IPR036422">
    <property type="entry name" value="RuBisCO_lsu_N_sf"/>
</dbReference>
<dbReference type="Pfam" id="PF00016">
    <property type="entry name" value="RuBisCO_large"/>
    <property type="match status" value="1"/>
</dbReference>
<evidence type="ECO:0000313" key="3">
    <source>
        <dbReference type="EMBL" id="KXA88671.1"/>
    </source>
</evidence>
<dbReference type="Proteomes" id="UP000070163">
    <property type="component" value="Unassembled WGS sequence"/>
</dbReference>
<dbReference type="Pfam" id="PF02788">
    <property type="entry name" value="RuBisCO_large_N"/>
    <property type="match status" value="1"/>
</dbReference>
<proteinExistence type="predicted"/>
<dbReference type="Gene3D" id="3.20.20.110">
    <property type="entry name" value="Ribulose bisphosphate carboxylase, large subunit, C-terminal domain"/>
    <property type="match status" value="1"/>
</dbReference>
<dbReference type="SFLD" id="SFLDG00301">
    <property type="entry name" value="RuBisCO-like_proteins"/>
    <property type="match status" value="1"/>
</dbReference>
<protein>
    <submittedName>
        <fullName evidence="3">Ribulose 1,5-bisphosphate carboxylase</fullName>
    </submittedName>
</protein>
<name>A0A133U3B2_9EURY</name>
<dbReference type="GO" id="GO:0015977">
    <property type="term" value="P:carbon fixation"/>
    <property type="evidence" value="ECO:0007669"/>
    <property type="project" value="InterPro"/>
</dbReference>
<dbReference type="PANTHER" id="PTHR42704:SF17">
    <property type="entry name" value="RIBULOSE BISPHOSPHATE CARBOXYLASE LARGE CHAIN"/>
    <property type="match status" value="1"/>
</dbReference>
<sequence>MRYEDYLNEEYEPQENDLICEFRFEHDPSVSFEWAAGGIAAESSIGTWDPDLTTMSPDIERLAARVFEIDEEENRVKVAYSPEVFEEGNMSQIQSSITGNIYGLDELMRLRLMDVEFPESMVKSFQGPQLGISGARDLVGVKDRPLTGTIVKPKLGLNHRKHAEVAYEAWKGGLDIVKDDENLTSMKFNKFEDRIPETFERRDMAEEETGEKKIFFPNITAPLAEMKKRADLVIDQGGEYVMIDILTTGWSALQEMRKYLEGKDIGIHAHRAQHAAYTRLKRHGISMLSIAKFARMVGVDNLHAGTVVG</sequence>
<evidence type="ECO:0000313" key="4">
    <source>
        <dbReference type="Proteomes" id="UP000070163"/>
    </source>
</evidence>
<accession>A0A133U3B2</accession>
<dbReference type="GO" id="GO:0000287">
    <property type="term" value="F:magnesium ion binding"/>
    <property type="evidence" value="ECO:0007669"/>
    <property type="project" value="InterPro"/>
</dbReference>
<dbReference type="SUPFAM" id="SSF51649">
    <property type="entry name" value="RuBisCo, C-terminal domain"/>
    <property type="match status" value="1"/>
</dbReference>
<feature type="domain" description="Ribulose bisphosphate carboxylase large subunit C-terminal" evidence="1">
    <location>
        <begin position="131"/>
        <end position="308"/>
    </location>
</feature>
<feature type="domain" description="Ribulose bisphosphate carboxylase large subunit ferrodoxin-like N-terminal" evidence="2">
    <location>
        <begin position="5"/>
        <end position="121"/>
    </location>
</feature>
<gene>
    <name evidence="3" type="ORF">AKJ57_06505</name>
</gene>
<dbReference type="GO" id="GO:0016984">
    <property type="term" value="F:ribulose-bisphosphate carboxylase activity"/>
    <property type="evidence" value="ECO:0007669"/>
    <property type="project" value="InterPro"/>
</dbReference>
<keyword evidence="4" id="KW-1185">Reference proteome</keyword>
<reference evidence="3 4" key="1">
    <citation type="journal article" date="2016" name="Sci. Rep.">
        <title>Metabolic traits of an uncultured archaeal lineage -MSBL1- from brine pools of the Red Sea.</title>
        <authorList>
            <person name="Mwirichia R."/>
            <person name="Alam I."/>
            <person name="Rashid M."/>
            <person name="Vinu M."/>
            <person name="Ba-Alawi W."/>
            <person name="Anthony Kamau A."/>
            <person name="Kamanda Ngugi D."/>
            <person name="Goker M."/>
            <person name="Klenk H.P."/>
            <person name="Bajic V."/>
            <person name="Stingl U."/>
        </authorList>
    </citation>
    <scope>NUCLEOTIDE SEQUENCE [LARGE SCALE GENOMIC DNA]</scope>
    <source>
        <strain evidence="3">SCGC-AAA259A05</strain>
    </source>
</reference>
<feature type="non-terminal residue" evidence="3">
    <location>
        <position position="309"/>
    </location>
</feature>
<dbReference type="InterPro" id="IPR017443">
    <property type="entry name" value="RuBisCO_lsu_fd_N"/>
</dbReference>